<dbReference type="GO" id="GO:0008934">
    <property type="term" value="F:inositol monophosphate 1-phosphatase activity"/>
    <property type="evidence" value="ECO:0007669"/>
    <property type="project" value="TreeGrafter"/>
</dbReference>
<keyword evidence="1" id="KW-0460">Magnesium</keyword>
<feature type="binding site" evidence="1">
    <location>
        <position position="89"/>
    </location>
    <ligand>
        <name>Mg(2+)</name>
        <dbReference type="ChEBI" id="CHEBI:18420"/>
        <label>1</label>
        <note>catalytic</note>
    </ligand>
</feature>
<protein>
    <submittedName>
        <fullName evidence="2">Inositol-1-monophosphatase</fullName>
        <ecNumber evidence="2">3.1.3.25</ecNumber>
    </submittedName>
</protein>
<dbReference type="PRINTS" id="PR00377">
    <property type="entry name" value="IMPHPHTASES"/>
</dbReference>
<dbReference type="RefSeq" id="WP_022860487.1">
    <property type="nucleotide sequence ID" value="NZ_JGZD01000009.1"/>
</dbReference>
<dbReference type="AlphaFoldDB" id="A0A087BN62"/>
<gene>
    <name evidence="2" type="ORF">BMIN_0357</name>
</gene>
<dbReference type="STRING" id="1693.BMIN_0357"/>
<name>A0A087BN62_9BIFI</name>
<keyword evidence="2" id="KW-0378">Hydrolase</keyword>
<sequence>MDLRELAMEMTTVVHEAGRHALQYQMTPHDLSITRPSRDEAEFTPDIDHRLVRYLEDGIGSREPFNGFWRNRPEQCSPWERYWCVGGVDGGINFVRNMAEWTVTVSLFEFNENLSAQPIIGIVHAPALGLTYVAARRQGAVRIRTTPVGEKRDKVMPSMMATLEGSVVSYGMSVFPEESLRALNVVSAIAGKPADIKRVGPASLDLCRVADGTYDAYFEPHLHRWDVPAVSAGTVVVWEAQGKVRQWNDDEIHWRRENDIVASNGLIIDELRPYLA</sequence>
<evidence type="ECO:0000313" key="3">
    <source>
        <dbReference type="Proteomes" id="UP000029014"/>
    </source>
</evidence>
<reference evidence="2 3" key="1">
    <citation type="submission" date="2014-03" db="EMBL/GenBank/DDBJ databases">
        <title>Genomics of Bifidobacteria.</title>
        <authorList>
            <person name="Ventura M."/>
            <person name="Milani C."/>
            <person name="Lugli G.A."/>
        </authorList>
    </citation>
    <scope>NUCLEOTIDE SEQUENCE [LARGE SCALE GENOMIC DNA]</scope>
    <source>
        <strain evidence="2 3">LMG 11592</strain>
    </source>
</reference>
<feature type="binding site" evidence="1">
    <location>
        <position position="226"/>
    </location>
    <ligand>
        <name>Mg(2+)</name>
        <dbReference type="ChEBI" id="CHEBI:18420"/>
        <label>1</label>
        <note>catalytic</note>
    </ligand>
</feature>
<comment type="caution">
    <text evidence="2">The sequence shown here is derived from an EMBL/GenBank/DDBJ whole genome shotgun (WGS) entry which is preliminary data.</text>
</comment>
<dbReference type="PANTHER" id="PTHR20854">
    <property type="entry name" value="INOSITOL MONOPHOSPHATASE"/>
    <property type="match status" value="1"/>
</dbReference>
<dbReference type="CDD" id="cd01637">
    <property type="entry name" value="IMPase_like"/>
    <property type="match status" value="1"/>
</dbReference>
<dbReference type="Gene3D" id="3.30.540.10">
    <property type="entry name" value="Fructose-1,6-Bisphosphatase, subunit A, domain 1"/>
    <property type="match status" value="1"/>
</dbReference>
<dbReference type="EMBL" id="JGZD01000009">
    <property type="protein sequence ID" value="KFI72462.1"/>
    <property type="molecule type" value="Genomic_DNA"/>
</dbReference>
<dbReference type="Pfam" id="PF00459">
    <property type="entry name" value="Inositol_P"/>
    <property type="match status" value="1"/>
</dbReference>
<keyword evidence="3" id="KW-1185">Reference proteome</keyword>
<dbReference type="SUPFAM" id="SSF56655">
    <property type="entry name" value="Carbohydrate phosphatase"/>
    <property type="match status" value="1"/>
</dbReference>
<dbReference type="Gene3D" id="3.40.190.80">
    <property type="match status" value="1"/>
</dbReference>
<keyword evidence="1" id="KW-0479">Metal-binding</keyword>
<dbReference type="EC" id="3.1.3.25" evidence="2"/>
<proteinExistence type="predicted"/>
<dbReference type="PANTHER" id="PTHR20854:SF4">
    <property type="entry name" value="INOSITOL-1-MONOPHOSPHATASE-RELATED"/>
    <property type="match status" value="1"/>
</dbReference>
<evidence type="ECO:0000256" key="1">
    <source>
        <dbReference type="PIRSR" id="PIRSR600760-2"/>
    </source>
</evidence>
<dbReference type="GO" id="GO:0046872">
    <property type="term" value="F:metal ion binding"/>
    <property type="evidence" value="ECO:0007669"/>
    <property type="project" value="UniProtKB-KW"/>
</dbReference>
<organism evidence="2 3">
    <name type="scientific">Bifidobacterium minimum</name>
    <dbReference type="NCBI Taxonomy" id="1693"/>
    <lineage>
        <taxon>Bacteria</taxon>
        <taxon>Bacillati</taxon>
        <taxon>Actinomycetota</taxon>
        <taxon>Actinomycetes</taxon>
        <taxon>Bifidobacteriales</taxon>
        <taxon>Bifidobacteriaceae</taxon>
        <taxon>Bifidobacterium</taxon>
    </lineage>
</organism>
<dbReference type="GO" id="GO:0006020">
    <property type="term" value="P:inositol metabolic process"/>
    <property type="evidence" value="ECO:0007669"/>
    <property type="project" value="TreeGrafter"/>
</dbReference>
<dbReference type="Proteomes" id="UP000029014">
    <property type="component" value="Unassembled WGS sequence"/>
</dbReference>
<dbReference type="GO" id="GO:0007165">
    <property type="term" value="P:signal transduction"/>
    <property type="evidence" value="ECO:0007669"/>
    <property type="project" value="TreeGrafter"/>
</dbReference>
<comment type="cofactor">
    <cofactor evidence="1">
        <name>Mg(2+)</name>
        <dbReference type="ChEBI" id="CHEBI:18420"/>
    </cofactor>
</comment>
<accession>A0A087BN62</accession>
<dbReference type="InterPro" id="IPR000760">
    <property type="entry name" value="Inositol_monophosphatase-like"/>
</dbReference>
<dbReference type="eggNOG" id="COG0483">
    <property type="taxonomic scope" value="Bacteria"/>
</dbReference>
<evidence type="ECO:0000313" key="2">
    <source>
        <dbReference type="EMBL" id="KFI72462.1"/>
    </source>
</evidence>